<dbReference type="InterPro" id="IPR058980">
    <property type="entry name" value="Glyco_transf_N"/>
</dbReference>
<dbReference type="Pfam" id="PF26168">
    <property type="entry name" value="Glyco_transf_N"/>
    <property type="match status" value="1"/>
</dbReference>
<dbReference type="Proteomes" id="UP000236161">
    <property type="component" value="Unassembled WGS sequence"/>
</dbReference>
<dbReference type="Pfam" id="PF00201">
    <property type="entry name" value="UDPGT"/>
    <property type="match status" value="1"/>
</dbReference>
<dbReference type="FunFam" id="3.40.50.2000:FF:000047">
    <property type="entry name" value="Glycosyltransferase"/>
    <property type="match status" value="1"/>
</dbReference>
<dbReference type="InterPro" id="IPR035595">
    <property type="entry name" value="UDP_glycos_trans_CS"/>
</dbReference>
<dbReference type="SUPFAM" id="SSF53756">
    <property type="entry name" value="UDP-Glycosyltransferase/glycogen phosphorylase"/>
    <property type="match status" value="1"/>
</dbReference>
<evidence type="ECO:0000256" key="2">
    <source>
        <dbReference type="ARBA" id="ARBA00022679"/>
    </source>
</evidence>
<keyword evidence="2 3" id="KW-0808">Transferase</keyword>
<name>A0A2I0AMQ8_9ASPA</name>
<comment type="similarity">
    <text evidence="1 3">Belongs to the UDP-glycosyltransferase family.</text>
</comment>
<dbReference type="AlphaFoldDB" id="A0A2I0AMQ8"/>
<dbReference type="EMBL" id="KZ451969">
    <property type="protein sequence ID" value="PKA56765.1"/>
    <property type="molecule type" value="Genomic_DNA"/>
</dbReference>
<evidence type="ECO:0000313" key="6">
    <source>
        <dbReference type="EMBL" id="PKA56765.1"/>
    </source>
</evidence>
<protein>
    <recommendedName>
        <fullName evidence="4">Glycosyltransferase</fullName>
        <ecNumber evidence="4">2.4.1.-</ecNumber>
    </recommendedName>
</protein>
<dbReference type="EC" id="2.4.1.-" evidence="4"/>
<dbReference type="GO" id="GO:0035251">
    <property type="term" value="F:UDP-glucosyltransferase activity"/>
    <property type="evidence" value="ECO:0007669"/>
    <property type="project" value="TreeGrafter"/>
</dbReference>
<evidence type="ECO:0000259" key="5">
    <source>
        <dbReference type="Pfam" id="PF26168"/>
    </source>
</evidence>
<evidence type="ECO:0000256" key="4">
    <source>
        <dbReference type="RuleBase" id="RU362057"/>
    </source>
</evidence>
<dbReference type="Gene3D" id="3.40.50.2000">
    <property type="entry name" value="Glycogen Phosphorylase B"/>
    <property type="match status" value="2"/>
</dbReference>
<dbReference type="InterPro" id="IPR002213">
    <property type="entry name" value="UDP_glucos_trans"/>
</dbReference>
<dbReference type="CDD" id="cd03784">
    <property type="entry name" value="GT1_Gtf-like"/>
    <property type="match status" value="1"/>
</dbReference>
<keyword evidence="3 6" id="KW-0328">Glycosyltransferase</keyword>
<keyword evidence="7" id="KW-1185">Reference proteome</keyword>
<dbReference type="PROSITE" id="PS00375">
    <property type="entry name" value="UDPGT"/>
    <property type="match status" value="1"/>
</dbReference>
<sequence>MSPKTEDTPSIHFLIVPLMAQGHLIPMLDLARLLAGAGTLVTYVTTPVNAAGIRPIIDSTVSSGLPIRFPELRFPATDVGLPDGCENIDLVPSFDLYIPFMKAHSLFQNSLKAFLRDDAAAGSPPPSCIISHNLLAWTTPLASSLGVPRLAFHGNSCFFLVSTLLLQQHRTEIEGAVAEKESFAIPGLPRAIHVTKSQVNWRFLSDPEWLKLIEEAQAAERGSAGVVVNSFEELEPWYFETYRNLTGKKVWPIGPLSLHKEDVETKAARGKASAVDKEHVLEWLNGQATGSVLLVSFGSVSRNSFRQLVELGSGLEAAGRWPFIWVVKEAAPDSGWPEVEEWVAEFERRVGERGLVIKGWAPQAMILSHSAVGGFMTHCGWNSTLEAIAVGVPVATWPHFADQFLNEKLAVEVLKMGVEVGVEEPTAYAMEMGSGEVKVGREMVEKAVVRLMDDGEEGKERRARARQLGRLAAAAMAEGGSSSENLNNIICYISENDKKRET</sequence>
<proteinExistence type="inferred from homology"/>
<accession>A0A2I0AMQ8</accession>
<dbReference type="OrthoDB" id="5835829at2759"/>
<dbReference type="PANTHER" id="PTHR48047">
    <property type="entry name" value="GLYCOSYLTRANSFERASE"/>
    <property type="match status" value="1"/>
</dbReference>
<dbReference type="PANTHER" id="PTHR48047:SF223">
    <property type="entry name" value="GLYCOSYLTRANSFERASE"/>
    <property type="match status" value="1"/>
</dbReference>
<organism evidence="6 7">
    <name type="scientific">Apostasia shenzhenica</name>
    <dbReference type="NCBI Taxonomy" id="1088818"/>
    <lineage>
        <taxon>Eukaryota</taxon>
        <taxon>Viridiplantae</taxon>
        <taxon>Streptophyta</taxon>
        <taxon>Embryophyta</taxon>
        <taxon>Tracheophyta</taxon>
        <taxon>Spermatophyta</taxon>
        <taxon>Magnoliopsida</taxon>
        <taxon>Liliopsida</taxon>
        <taxon>Asparagales</taxon>
        <taxon>Orchidaceae</taxon>
        <taxon>Apostasioideae</taxon>
        <taxon>Apostasia</taxon>
    </lineage>
</organism>
<gene>
    <name evidence="6" type="primary">UGT73C1</name>
    <name evidence="6" type="ORF">AXF42_Ash002068</name>
</gene>
<evidence type="ECO:0000256" key="1">
    <source>
        <dbReference type="ARBA" id="ARBA00009995"/>
    </source>
</evidence>
<feature type="domain" description="Glycosyltransferase N-terminal" evidence="5">
    <location>
        <begin position="11"/>
        <end position="256"/>
    </location>
</feature>
<evidence type="ECO:0000256" key="3">
    <source>
        <dbReference type="RuleBase" id="RU003718"/>
    </source>
</evidence>
<dbReference type="STRING" id="1088818.A0A2I0AMQ8"/>
<reference evidence="6 7" key="1">
    <citation type="journal article" date="2017" name="Nature">
        <title>The Apostasia genome and the evolution of orchids.</title>
        <authorList>
            <person name="Zhang G.Q."/>
            <person name="Liu K.W."/>
            <person name="Li Z."/>
            <person name="Lohaus R."/>
            <person name="Hsiao Y.Y."/>
            <person name="Niu S.C."/>
            <person name="Wang J.Y."/>
            <person name="Lin Y.C."/>
            <person name="Xu Q."/>
            <person name="Chen L.J."/>
            <person name="Yoshida K."/>
            <person name="Fujiwara S."/>
            <person name="Wang Z.W."/>
            <person name="Zhang Y.Q."/>
            <person name="Mitsuda N."/>
            <person name="Wang M."/>
            <person name="Liu G.H."/>
            <person name="Pecoraro L."/>
            <person name="Huang H.X."/>
            <person name="Xiao X.J."/>
            <person name="Lin M."/>
            <person name="Wu X.Y."/>
            <person name="Wu W.L."/>
            <person name="Chen Y.Y."/>
            <person name="Chang S.B."/>
            <person name="Sakamoto S."/>
            <person name="Ohme-Takagi M."/>
            <person name="Yagi M."/>
            <person name="Zeng S.J."/>
            <person name="Shen C.Y."/>
            <person name="Yeh C.M."/>
            <person name="Luo Y.B."/>
            <person name="Tsai W.C."/>
            <person name="Van de Peer Y."/>
            <person name="Liu Z.J."/>
        </authorList>
    </citation>
    <scope>NUCLEOTIDE SEQUENCE [LARGE SCALE GENOMIC DNA]</scope>
    <source>
        <strain evidence="7">cv. Shenzhen</strain>
        <tissue evidence="6">Stem</tissue>
    </source>
</reference>
<evidence type="ECO:0000313" key="7">
    <source>
        <dbReference type="Proteomes" id="UP000236161"/>
    </source>
</evidence>